<dbReference type="PANTHER" id="PTHR22648">
    <property type="entry name" value="TRANSCRIPTION TERMINATION FACTOR NUSA"/>
    <property type="match status" value="1"/>
</dbReference>
<dbReference type="Pfam" id="PF08529">
    <property type="entry name" value="NusA_N"/>
    <property type="match status" value="1"/>
</dbReference>
<dbReference type="InterPro" id="IPR058582">
    <property type="entry name" value="KH_NusA_2nd"/>
</dbReference>
<dbReference type="Gene3D" id="2.40.50.140">
    <property type="entry name" value="Nucleic acid-binding proteins"/>
    <property type="match status" value="1"/>
</dbReference>
<comment type="function">
    <text evidence="7">Participates in both transcription termination and antitermination.</text>
</comment>
<dbReference type="Proteomes" id="UP000254792">
    <property type="component" value="Chromosome"/>
</dbReference>
<keyword evidence="1 7" id="KW-0806">Transcription termination</keyword>
<keyword evidence="12" id="KW-1185">Reference proteome</keyword>
<evidence type="ECO:0000256" key="2">
    <source>
        <dbReference type="ARBA" id="ARBA00022490"/>
    </source>
</evidence>
<dbReference type="InterPro" id="IPR009019">
    <property type="entry name" value="KH_sf_prok-type"/>
</dbReference>
<dbReference type="GO" id="GO:0005829">
    <property type="term" value="C:cytosol"/>
    <property type="evidence" value="ECO:0007669"/>
    <property type="project" value="TreeGrafter"/>
</dbReference>
<dbReference type="PANTHER" id="PTHR22648:SF0">
    <property type="entry name" value="TRANSCRIPTION TERMINATION_ANTITERMINATION PROTEIN NUSA"/>
    <property type="match status" value="1"/>
</dbReference>
<dbReference type="InterPro" id="IPR013735">
    <property type="entry name" value="TF_NusA_N"/>
</dbReference>
<sequence>MVNGAELLNAIKSISQEKQIPDDIIFEGIREGFQKAYEKFFDPEAIIDVNVDEVTGMINVTKRLTVVQKVEDEWLEIGLSQAKQKYSENCTIGDIINEPVKFNDEYSRLAIFQVGQIIKQKIREGEKNKVYDYFLPKLHEIQTGRVVDLTENSYLIDVDGTVVSLWNKKTINQEKINIGDRISFYVEDVSKENKHSQVSTSRVHPDFLAKLLEIEVPEIAEGIIEIKSVSREPGRRAKVAVYSHDENIDPIGACVGAGGSRIKSVTNELNGEKIDIVKWDENSEKFIMNALAPVRVINILVDEEEFFDEEGNLEDAHRECDVVVPNNQLSLAIGKSGMAARLVANLVKMKINILSYDNALEKGVEILWNGNITEEEMNDPEFINNVFKRRNNSERNYQNEKPLIHEENEEWDDFVEEPEIEVQAASLDDIQANLEAFDNLAKEEIVDEEDEEIDDYDQYYDK</sequence>
<feature type="domain" description="Transcription factor NusA first KH" evidence="9">
    <location>
        <begin position="202"/>
        <end position="279"/>
    </location>
</feature>
<comment type="subunit">
    <text evidence="7">Monomer. Binds directly to the core enzyme of the DNA-dependent RNA polymerase and to nascent RNA.</text>
</comment>
<comment type="subcellular location">
    <subcellularLocation>
        <location evidence="7">Cytoplasm</location>
    </subcellularLocation>
</comment>
<protein>
    <recommendedName>
        <fullName evidence="7">Transcription termination/antitermination protein NusA</fullName>
    </recommendedName>
</protein>
<evidence type="ECO:0000259" key="10">
    <source>
        <dbReference type="Pfam" id="PF26594"/>
    </source>
</evidence>
<dbReference type="EMBL" id="CP031376">
    <property type="protein sequence ID" value="AXK51266.1"/>
    <property type="molecule type" value="Genomic_DNA"/>
</dbReference>
<evidence type="ECO:0000259" key="8">
    <source>
        <dbReference type="Pfam" id="PF08529"/>
    </source>
</evidence>
<evidence type="ECO:0000256" key="1">
    <source>
        <dbReference type="ARBA" id="ARBA00022472"/>
    </source>
</evidence>
<dbReference type="InterPro" id="IPR010213">
    <property type="entry name" value="TF_NusA"/>
</dbReference>
<gene>
    <name evidence="7 11" type="primary">nusA</name>
    <name evidence="11" type="ORF">SALLE_v1c05940</name>
</gene>
<dbReference type="InterPro" id="IPR025249">
    <property type="entry name" value="TF_NusA_KH_1st"/>
</dbReference>
<feature type="domain" description="Transcription factor NusA N-terminal" evidence="8">
    <location>
        <begin position="6"/>
        <end position="128"/>
    </location>
</feature>
<keyword evidence="2 7" id="KW-0963">Cytoplasm</keyword>
<comment type="similarity">
    <text evidence="7">Belongs to the NusA family.</text>
</comment>
<name>A0A345Z3T7_9MOLU</name>
<dbReference type="GO" id="GO:0003700">
    <property type="term" value="F:DNA-binding transcription factor activity"/>
    <property type="evidence" value="ECO:0007669"/>
    <property type="project" value="InterPro"/>
</dbReference>
<dbReference type="GO" id="GO:0006353">
    <property type="term" value="P:DNA-templated transcription termination"/>
    <property type="evidence" value="ECO:0007669"/>
    <property type="project" value="UniProtKB-UniRule"/>
</dbReference>
<evidence type="ECO:0000313" key="11">
    <source>
        <dbReference type="EMBL" id="AXK51266.1"/>
    </source>
</evidence>
<dbReference type="CDD" id="cd02134">
    <property type="entry name" value="KH-II_NusA_rpt1"/>
    <property type="match status" value="1"/>
</dbReference>
<dbReference type="GO" id="GO:0003746">
    <property type="term" value="F:translation elongation factor activity"/>
    <property type="evidence" value="ECO:0007669"/>
    <property type="project" value="UniProtKB-KW"/>
</dbReference>
<dbReference type="Pfam" id="PF26594">
    <property type="entry name" value="KH_NusA_2nd"/>
    <property type="match status" value="1"/>
</dbReference>
<evidence type="ECO:0000256" key="5">
    <source>
        <dbReference type="ARBA" id="ARBA00023015"/>
    </source>
</evidence>
<organism evidence="11 12">
    <name type="scientific">Spiroplasma alleghenense</name>
    <dbReference type="NCBI Taxonomy" id="216931"/>
    <lineage>
        <taxon>Bacteria</taxon>
        <taxon>Bacillati</taxon>
        <taxon>Mycoplasmatota</taxon>
        <taxon>Mollicutes</taxon>
        <taxon>Entomoplasmatales</taxon>
        <taxon>Spiroplasmataceae</taxon>
        <taxon>Spiroplasma</taxon>
    </lineage>
</organism>
<dbReference type="NCBIfam" id="TIGR01953">
    <property type="entry name" value="NusA"/>
    <property type="match status" value="1"/>
</dbReference>
<dbReference type="OrthoDB" id="9807233at2"/>
<keyword evidence="4 7" id="KW-0694">RNA-binding</keyword>
<dbReference type="Gene3D" id="3.30.1480.10">
    <property type="entry name" value="NusA, N-terminal domain"/>
    <property type="match status" value="1"/>
</dbReference>
<dbReference type="KEGG" id="salx:SALLE_v1c05940"/>
<proteinExistence type="inferred from homology"/>
<dbReference type="CDD" id="cd22529">
    <property type="entry name" value="KH-II_NusA_rpt2"/>
    <property type="match status" value="1"/>
</dbReference>
<keyword evidence="6 7" id="KW-0804">Transcription</keyword>
<dbReference type="SUPFAM" id="SSF54814">
    <property type="entry name" value="Prokaryotic type KH domain (KH-domain type II)"/>
    <property type="match status" value="2"/>
</dbReference>
<dbReference type="InterPro" id="IPR030842">
    <property type="entry name" value="TF_NusA_bacterial"/>
</dbReference>
<keyword evidence="3 7" id="KW-0889">Transcription antitermination</keyword>
<dbReference type="RefSeq" id="WP_115558172.1">
    <property type="nucleotide sequence ID" value="NZ_CP031376.1"/>
</dbReference>
<evidence type="ECO:0000313" key="12">
    <source>
        <dbReference type="Proteomes" id="UP000254792"/>
    </source>
</evidence>
<dbReference type="InterPro" id="IPR036555">
    <property type="entry name" value="NusA_N_sf"/>
</dbReference>
<dbReference type="FunFam" id="3.30.300.20:FF:000002">
    <property type="entry name" value="Transcription termination/antitermination protein NusA"/>
    <property type="match status" value="1"/>
</dbReference>
<evidence type="ECO:0000256" key="7">
    <source>
        <dbReference type="HAMAP-Rule" id="MF_00945"/>
    </source>
</evidence>
<dbReference type="InterPro" id="IPR015946">
    <property type="entry name" value="KH_dom-like_a/b"/>
</dbReference>
<dbReference type="InterPro" id="IPR012340">
    <property type="entry name" value="NA-bd_OB-fold"/>
</dbReference>
<dbReference type="HAMAP" id="MF_00945_B">
    <property type="entry name" value="NusA_B"/>
    <property type="match status" value="1"/>
</dbReference>
<keyword evidence="11" id="KW-0251">Elongation factor</keyword>
<dbReference type="GO" id="GO:0003723">
    <property type="term" value="F:RNA binding"/>
    <property type="evidence" value="ECO:0007669"/>
    <property type="project" value="UniProtKB-UniRule"/>
</dbReference>
<evidence type="ECO:0000259" key="9">
    <source>
        <dbReference type="Pfam" id="PF13184"/>
    </source>
</evidence>
<keyword evidence="11" id="KW-0648">Protein biosynthesis</keyword>
<dbReference type="SUPFAM" id="SSF50249">
    <property type="entry name" value="Nucleic acid-binding proteins"/>
    <property type="match status" value="1"/>
</dbReference>
<evidence type="ECO:0000256" key="6">
    <source>
        <dbReference type="ARBA" id="ARBA00023163"/>
    </source>
</evidence>
<dbReference type="Pfam" id="PF13184">
    <property type="entry name" value="KH_NusA_1st"/>
    <property type="match status" value="1"/>
</dbReference>
<accession>A0A345Z3T7</accession>
<dbReference type="AlphaFoldDB" id="A0A345Z3T7"/>
<keyword evidence="5 7" id="KW-0805">Transcription regulation</keyword>
<dbReference type="Gene3D" id="3.30.300.20">
    <property type="match status" value="2"/>
</dbReference>
<dbReference type="GO" id="GO:0031564">
    <property type="term" value="P:transcription antitermination"/>
    <property type="evidence" value="ECO:0007669"/>
    <property type="project" value="UniProtKB-UniRule"/>
</dbReference>
<evidence type="ECO:0000256" key="4">
    <source>
        <dbReference type="ARBA" id="ARBA00022884"/>
    </source>
</evidence>
<dbReference type="SUPFAM" id="SSF69705">
    <property type="entry name" value="Transcription factor NusA, N-terminal domain"/>
    <property type="match status" value="1"/>
</dbReference>
<feature type="domain" description="NusA-like second KH" evidence="10">
    <location>
        <begin position="284"/>
        <end position="358"/>
    </location>
</feature>
<reference evidence="11 12" key="1">
    <citation type="submission" date="2018-07" db="EMBL/GenBank/DDBJ databases">
        <title>Complete genome sequence of Spiroplasma alleghenense PLHS-1 (ATCC 51752).</title>
        <authorList>
            <person name="Chou L."/>
            <person name="Lee T.-Y."/>
            <person name="Tsai Y.-M."/>
            <person name="Kuo C.-H."/>
        </authorList>
    </citation>
    <scope>NUCLEOTIDE SEQUENCE [LARGE SCALE GENOMIC DNA]</scope>
    <source>
        <strain evidence="11 12">PLHS-1</strain>
    </source>
</reference>
<evidence type="ECO:0000256" key="3">
    <source>
        <dbReference type="ARBA" id="ARBA00022814"/>
    </source>
</evidence>